<organism evidence="2">
    <name type="scientific">marine sediment metagenome</name>
    <dbReference type="NCBI Taxonomy" id="412755"/>
    <lineage>
        <taxon>unclassified sequences</taxon>
        <taxon>metagenomes</taxon>
        <taxon>ecological metagenomes</taxon>
    </lineage>
</organism>
<name>X1GWI7_9ZZZZ</name>
<dbReference type="InterPro" id="IPR045584">
    <property type="entry name" value="Pilin-like"/>
</dbReference>
<keyword evidence="1" id="KW-0472">Membrane</keyword>
<dbReference type="InterPro" id="IPR012902">
    <property type="entry name" value="N_methyl_site"/>
</dbReference>
<evidence type="ECO:0000256" key="1">
    <source>
        <dbReference type="SAM" id="Phobius"/>
    </source>
</evidence>
<evidence type="ECO:0008006" key="3">
    <source>
        <dbReference type="Google" id="ProtNLM"/>
    </source>
</evidence>
<dbReference type="EMBL" id="BARU01017644">
    <property type="protein sequence ID" value="GAH61507.1"/>
    <property type="molecule type" value="Genomic_DNA"/>
</dbReference>
<evidence type="ECO:0000313" key="2">
    <source>
        <dbReference type="EMBL" id="GAH61507.1"/>
    </source>
</evidence>
<dbReference type="AlphaFoldDB" id="X1GWI7"/>
<reference evidence="2" key="1">
    <citation type="journal article" date="2014" name="Front. Microbiol.">
        <title>High frequency of phylogenetically diverse reductive dehalogenase-homologous genes in deep subseafloor sedimentary metagenomes.</title>
        <authorList>
            <person name="Kawai M."/>
            <person name="Futagami T."/>
            <person name="Toyoda A."/>
            <person name="Takaki Y."/>
            <person name="Nishi S."/>
            <person name="Hori S."/>
            <person name="Arai W."/>
            <person name="Tsubouchi T."/>
            <person name="Morono Y."/>
            <person name="Uchiyama I."/>
            <person name="Ito T."/>
            <person name="Fujiyama A."/>
            <person name="Inagaki F."/>
            <person name="Takami H."/>
        </authorList>
    </citation>
    <scope>NUCLEOTIDE SEQUENCE</scope>
    <source>
        <strain evidence="2">Expedition CK06-06</strain>
    </source>
</reference>
<sequence>MKIICKKNQKGFSLIEMMVVVVILGLIVLGLVTFFTGGAKSWVAGQSQLKAQREARQAIDRMVREIREGKNVISSSDGDTIVVSIPNLGSEFAYDVTYSLSNTTIKRGTTTLIDNVLISGEDIFEYYDSSGIKYDPPKKL</sequence>
<dbReference type="SUPFAM" id="SSF54523">
    <property type="entry name" value="Pili subunits"/>
    <property type="match status" value="1"/>
</dbReference>
<dbReference type="Pfam" id="PF07963">
    <property type="entry name" value="N_methyl"/>
    <property type="match status" value="1"/>
</dbReference>
<feature type="transmembrane region" description="Helical" evidence="1">
    <location>
        <begin position="12"/>
        <end position="35"/>
    </location>
</feature>
<keyword evidence="1" id="KW-0812">Transmembrane</keyword>
<proteinExistence type="predicted"/>
<protein>
    <recommendedName>
        <fullName evidence="3">Prepilin-type N-terminal cleavage/methylation domain-containing protein</fullName>
    </recommendedName>
</protein>
<comment type="caution">
    <text evidence="2">The sequence shown here is derived from an EMBL/GenBank/DDBJ whole genome shotgun (WGS) entry which is preliminary data.</text>
</comment>
<dbReference type="Gene3D" id="3.30.700.10">
    <property type="entry name" value="Glycoprotein, Type 4 Pilin"/>
    <property type="match status" value="1"/>
</dbReference>
<keyword evidence="1" id="KW-1133">Transmembrane helix</keyword>
<dbReference type="NCBIfam" id="TIGR02532">
    <property type="entry name" value="IV_pilin_GFxxxE"/>
    <property type="match status" value="1"/>
</dbReference>
<dbReference type="PROSITE" id="PS00409">
    <property type="entry name" value="PROKAR_NTER_METHYL"/>
    <property type="match status" value="1"/>
</dbReference>
<accession>X1GWI7</accession>
<gene>
    <name evidence="2" type="ORF">S03H2_29243</name>
</gene>